<evidence type="ECO:0000256" key="1">
    <source>
        <dbReference type="SAM" id="MobiDB-lite"/>
    </source>
</evidence>
<feature type="domain" description="G-patch" evidence="2">
    <location>
        <begin position="151"/>
        <end position="193"/>
    </location>
</feature>
<gene>
    <name evidence="3" type="ORF">SPOG_00448</name>
</gene>
<dbReference type="eggNOG" id="KOG0154">
    <property type="taxonomic scope" value="Eukaryota"/>
</dbReference>
<dbReference type="InterPro" id="IPR000467">
    <property type="entry name" value="G_patch_dom"/>
</dbReference>
<keyword evidence="4" id="KW-1185">Reference proteome</keyword>
<feature type="region of interest" description="Disordered" evidence="1">
    <location>
        <begin position="15"/>
        <end position="50"/>
    </location>
</feature>
<reference evidence="3 4" key="1">
    <citation type="journal article" date="2011" name="Science">
        <title>Comparative functional genomics of the fission yeasts.</title>
        <authorList>
            <person name="Rhind N."/>
            <person name="Chen Z."/>
            <person name="Yassour M."/>
            <person name="Thompson D.A."/>
            <person name="Haas B.J."/>
            <person name="Habib N."/>
            <person name="Wapinski I."/>
            <person name="Roy S."/>
            <person name="Lin M.F."/>
            <person name="Heiman D.I."/>
            <person name="Young S.K."/>
            <person name="Furuya K."/>
            <person name="Guo Y."/>
            <person name="Pidoux A."/>
            <person name="Chen H.M."/>
            <person name="Robbertse B."/>
            <person name="Goldberg J.M."/>
            <person name="Aoki K."/>
            <person name="Bayne E.H."/>
            <person name="Berlin A.M."/>
            <person name="Desjardins C.A."/>
            <person name="Dobbs E."/>
            <person name="Dukaj L."/>
            <person name="Fan L."/>
            <person name="FitzGerald M.G."/>
            <person name="French C."/>
            <person name="Gujja S."/>
            <person name="Hansen K."/>
            <person name="Keifenheim D."/>
            <person name="Levin J.Z."/>
            <person name="Mosher R.A."/>
            <person name="Mueller C.A."/>
            <person name="Pfiffner J."/>
            <person name="Priest M."/>
            <person name="Russ C."/>
            <person name="Smialowska A."/>
            <person name="Swoboda P."/>
            <person name="Sykes S.M."/>
            <person name="Vaughn M."/>
            <person name="Vengrova S."/>
            <person name="Yoder R."/>
            <person name="Zeng Q."/>
            <person name="Allshire R."/>
            <person name="Baulcombe D."/>
            <person name="Birren B.W."/>
            <person name="Brown W."/>
            <person name="Ekwall K."/>
            <person name="Kellis M."/>
            <person name="Leatherwood J."/>
            <person name="Levin H."/>
            <person name="Margalit H."/>
            <person name="Martienssen R."/>
            <person name="Nieduszynski C.A."/>
            <person name="Spatafora J.W."/>
            <person name="Friedman N."/>
            <person name="Dalgaard J.Z."/>
            <person name="Baumann P."/>
            <person name="Niki H."/>
            <person name="Regev A."/>
            <person name="Nusbaum C."/>
        </authorList>
    </citation>
    <scope>NUCLEOTIDE SEQUENCE [LARGE SCALE GENOMIC DNA]</scope>
    <source>
        <strain evidence="4">OY26 / ATCC MYA-4695 / CBS 11777 / NBRC 106824 / NRRL Y48691</strain>
    </source>
</reference>
<dbReference type="OMA" id="ARNDYME"/>
<name>S9VWJ6_SCHCR</name>
<dbReference type="SMART" id="SM00443">
    <property type="entry name" value="G_patch"/>
    <property type="match status" value="1"/>
</dbReference>
<dbReference type="GeneID" id="25034780"/>
<dbReference type="Proteomes" id="UP000015464">
    <property type="component" value="Unassembled WGS sequence"/>
</dbReference>
<proteinExistence type="predicted"/>
<dbReference type="PROSITE" id="PS50174">
    <property type="entry name" value="G_PATCH"/>
    <property type="match status" value="1"/>
</dbReference>
<dbReference type="AlphaFoldDB" id="S9VWJ6"/>
<dbReference type="EMBL" id="KE546990">
    <property type="protein sequence ID" value="EPY52028.1"/>
    <property type="molecule type" value="Genomic_DNA"/>
</dbReference>
<dbReference type="HOGENOM" id="CLU_1448519_0_0_1"/>
<protein>
    <submittedName>
        <fullName evidence="3">RNA-binding protein</fullName>
    </submittedName>
</protein>
<feature type="compositionally biased region" description="Basic residues" evidence="1">
    <location>
        <begin position="31"/>
        <end position="47"/>
    </location>
</feature>
<evidence type="ECO:0000259" key="2">
    <source>
        <dbReference type="PROSITE" id="PS50174"/>
    </source>
</evidence>
<sequence>MAVIIEDGVPISSKQWENVQTEPAKVQPKPVPRKNKVVPDKRKKGKRHLSDEDAFVKFKALFGKKSARNDYMEQIPDHEADMLSLVEHDRHFSLEKEVKMSKKRKSKLQEPPALTKKHRKFKTKSVSKETSLTSKRQLDGQVVGSFAPTIEAGKGKKLLEMMGWSRGLGLGSENQGIKDPVAAVVKNNKRGLE</sequence>
<evidence type="ECO:0000313" key="3">
    <source>
        <dbReference type="EMBL" id="EPY52028.1"/>
    </source>
</evidence>
<dbReference type="STRING" id="653667.S9VWJ6"/>
<organism evidence="3 4">
    <name type="scientific">Schizosaccharomyces cryophilus (strain OY26 / ATCC MYA-4695 / CBS 11777 / NBRC 106824 / NRRL Y48691)</name>
    <name type="common">Fission yeast</name>
    <dbReference type="NCBI Taxonomy" id="653667"/>
    <lineage>
        <taxon>Eukaryota</taxon>
        <taxon>Fungi</taxon>
        <taxon>Dikarya</taxon>
        <taxon>Ascomycota</taxon>
        <taxon>Taphrinomycotina</taxon>
        <taxon>Schizosaccharomycetes</taxon>
        <taxon>Schizosaccharomycetales</taxon>
        <taxon>Schizosaccharomycetaceae</taxon>
        <taxon>Schizosaccharomyces</taxon>
    </lineage>
</organism>
<dbReference type="OrthoDB" id="21470at2759"/>
<dbReference type="RefSeq" id="XP_013023411.1">
    <property type="nucleotide sequence ID" value="XM_013167957.1"/>
</dbReference>
<accession>S9VWJ6</accession>
<dbReference type="Pfam" id="PF01585">
    <property type="entry name" value="G-patch"/>
    <property type="match status" value="1"/>
</dbReference>
<dbReference type="InterPro" id="IPR051189">
    <property type="entry name" value="Splicing_assoc_domain"/>
</dbReference>
<feature type="compositionally biased region" description="Basic residues" evidence="1">
    <location>
        <begin position="115"/>
        <end position="125"/>
    </location>
</feature>
<dbReference type="PANTHER" id="PTHR14195">
    <property type="entry name" value="G PATCH DOMAIN CONTAINING PROTEIN 2"/>
    <property type="match status" value="1"/>
</dbReference>
<feature type="region of interest" description="Disordered" evidence="1">
    <location>
        <begin position="97"/>
        <end position="134"/>
    </location>
</feature>
<evidence type="ECO:0000313" key="4">
    <source>
        <dbReference type="Proteomes" id="UP000015464"/>
    </source>
</evidence>
<dbReference type="GO" id="GO:0003676">
    <property type="term" value="F:nucleic acid binding"/>
    <property type="evidence" value="ECO:0007669"/>
    <property type="project" value="InterPro"/>
</dbReference>